<protein>
    <recommendedName>
        <fullName evidence="9">Tetraspanin Tsp2 family</fullName>
    </recommendedName>
</protein>
<feature type="transmembrane region" description="Helical" evidence="6">
    <location>
        <begin position="221"/>
        <end position="240"/>
    </location>
</feature>
<evidence type="ECO:0000256" key="5">
    <source>
        <dbReference type="SAM" id="MobiDB-lite"/>
    </source>
</evidence>
<feature type="compositionally biased region" description="Polar residues" evidence="5">
    <location>
        <begin position="62"/>
        <end position="78"/>
    </location>
</feature>
<feature type="compositionally biased region" description="Polar residues" evidence="5">
    <location>
        <begin position="1"/>
        <end position="14"/>
    </location>
</feature>
<dbReference type="EMBL" id="JAAAID010000027">
    <property type="protein sequence ID" value="KAG0024177.1"/>
    <property type="molecule type" value="Genomic_DNA"/>
</dbReference>
<feature type="transmembrane region" description="Helical" evidence="6">
    <location>
        <begin position="192"/>
        <end position="215"/>
    </location>
</feature>
<proteinExistence type="predicted"/>
<gene>
    <name evidence="7" type="ORF">BGZ80_005483</name>
</gene>
<accession>A0A9P6T590</accession>
<dbReference type="Pfam" id="PF00335">
    <property type="entry name" value="Tetraspanin"/>
    <property type="match status" value="1"/>
</dbReference>
<keyword evidence="4 6" id="KW-0472">Membrane</keyword>
<evidence type="ECO:0000313" key="7">
    <source>
        <dbReference type="EMBL" id="KAG0024177.1"/>
    </source>
</evidence>
<keyword evidence="8" id="KW-1185">Reference proteome</keyword>
<dbReference type="InterPro" id="IPR018499">
    <property type="entry name" value="Tetraspanin/Peripherin"/>
</dbReference>
<evidence type="ECO:0000256" key="3">
    <source>
        <dbReference type="ARBA" id="ARBA00022989"/>
    </source>
</evidence>
<dbReference type="AlphaFoldDB" id="A0A9P6T590"/>
<evidence type="ECO:0000256" key="2">
    <source>
        <dbReference type="ARBA" id="ARBA00022692"/>
    </source>
</evidence>
<feature type="compositionally biased region" description="Low complexity" evidence="5">
    <location>
        <begin position="79"/>
        <end position="98"/>
    </location>
</feature>
<comment type="caution">
    <text evidence="7">The sequence shown here is derived from an EMBL/GenBank/DDBJ whole genome shotgun (WGS) entry which is preliminary data.</text>
</comment>
<evidence type="ECO:0000256" key="1">
    <source>
        <dbReference type="ARBA" id="ARBA00004141"/>
    </source>
</evidence>
<name>A0A9P6T590_9FUNG</name>
<keyword evidence="3 6" id="KW-1133">Transmembrane helix</keyword>
<reference evidence="7" key="1">
    <citation type="journal article" date="2020" name="Fungal Divers.">
        <title>Resolving the Mortierellaceae phylogeny through synthesis of multi-gene phylogenetics and phylogenomics.</title>
        <authorList>
            <person name="Vandepol N."/>
            <person name="Liber J."/>
            <person name="Desiro A."/>
            <person name="Na H."/>
            <person name="Kennedy M."/>
            <person name="Barry K."/>
            <person name="Grigoriev I.V."/>
            <person name="Miller A.N."/>
            <person name="O'Donnell K."/>
            <person name="Stajich J.E."/>
            <person name="Bonito G."/>
        </authorList>
    </citation>
    <scope>NUCLEOTIDE SEQUENCE</scope>
    <source>
        <strain evidence="7">NRRL 2769</strain>
    </source>
</reference>
<comment type="subcellular location">
    <subcellularLocation>
        <location evidence="1">Membrane</location>
        <topology evidence="1">Multi-pass membrane protein</topology>
    </subcellularLocation>
</comment>
<dbReference type="Proteomes" id="UP000703661">
    <property type="component" value="Unassembled WGS sequence"/>
</dbReference>
<feature type="compositionally biased region" description="Low complexity" evidence="5">
    <location>
        <begin position="27"/>
        <end position="39"/>
    </location>
</feature>
<feature type="region of interest" description="Disordered" evidence="5">
    <location>
        <begin position="1"/>
        <end position="98"/>
    </location>
</feature>
<feature type="transmembrane region" description="Helical" evidence="6">
    <location>
        <begin position="247"/>
        <end position="268"/>
    </location>
</feature>
<feature type="region of interest" description="Disordered" evidence="5">
    <location>
        <begin position="116"/>
        <end position="151"/>
    </location>
</feature>
<feature type="compositionally biased region" description="Polar residues" evidence="5">
    <location>
        <begin position="119"/>
        <end position="151"/>
    </location>
</feature>
<evidence type="ECO:0000256" key="4">
    <source>
        <dbReference type="ARBA" id="ARBA00023136"/>
    </source>
</evidence>
<evidence type="ECO:0008006" key="9">
    <source>
        <dbReference type="Google" id="ProtNLM"/>
    </source>
</evidence>
<evidence type="ECO:0000256" key="6">
    <source>
        <dbReference type="SAM" id="Phobius"/>
    </source>
</evidence>
<dbReference type="GO" id="GO:0016020">
    <property type="term" value="C:membrane"/>
    <property type="evidence" value="ECO:0007669"/>
    <property type="project" value="UniProtKB-SubCell"/>
</dbReference>
<sequence>MSSQSKYGNTQDTFARSDDPFKTPNESPSSTTTSVSSQSQHKSILKNRGNGNAAPVIPKNTRPISTQQHYSNPLIPSQYNVNNDSNNGNNGGQYNNNNYLPPTAAIAAAGLTRPASPFAMQNSSDGRENANSVSSTHRSSRNLAPTPDPNYNLTQTDMTLEGLAQRWHAYQAMWEKRYAEEPFYRRWTRSKWLLLFSALLLLAYSVCVLFVAVGYVMHMSIAGSALGIVSAIIGLVGVFLENRTWLSIYTILLWPVFGLYVSVGYIAFRRSHSQLRAHIKEDWIHNYTRDQRLIIQSNLKCCGFQSANWYAEYDLRCFPMTVLPGCQHKFSVHELRFLTKAYTISFSLVPVQIFVMIISLLCSNHVDGMLRSGRPGLKSFKEEKKH</sequence>
<evidence type="ECO:0000313" key="8">
    <source>
        <dbReference type="Proteomes" id="UP000703661"/>
    </source>
</evidence>
<organism evidence="7 8">
    <name type="scientific">Entomortierella chlamydospora</name>
    <dbReference type="NCBI Taxonomy" id="101097"/>
    <lineage>
        <taxon>Eukaryota</taxon>
        <taxon>Fungi</taxon>
        <taxon>Fungi incertae sedis</taxon>
        <taxon>Mucoromycota</taxon>
        <taxon>Mortierellomycotina</taxon>
        <taxon>Mortierellomycetes</taxon>
        <taxon>Mortierellales</taxon>
        <taxon>Mortierellaceae</taxon>
        <taxon>Entomortierella</taxon>
    </lineage>
</organism>
<keyword evidence="2 6" id="KW-0812">Transmembrane</keyword>
<feature type="transmembrane region" description="Helical" evidence="6">
    <location>
        <begin position="341"/>
        <end position="362"/>
    </location>
</feature>